<dbReference type="Gene3D" id="2.60.40.1120">
    <property type="entry name" value="Carboxypeptidase-like, regulatory domain"/>
    <property type="match status" value="1"/>
</dbReference>
<name>A0A316HYR2_9GAMM</name>
<protein>
    <submittedName>
        <fullName evidence="2">Carboxypeptidase family protein</fullName>
    </submittedName>
</protein>
<gene>
    <name evidence="2" type="ORF">C7456_10976</name>
</gene>
<comment type="caution">
    <text evidence="2">The sequence shown here is derived from an EMBL/GenBank/DDBJ whole genome shotgun (WGS) entry which is preliminary data.</text>
</comment>
<keyword evidence="2" id="KW-0378">Hydrolase</keyword>
<dbReference type="Pfam" id="PF13620">
    <property type="entry name" value="CarboxypepD_reg"/>
    <property type="match status" value="1"/>
</dbReference>
<feature type="chain" id="PRO_5016374865" evidence="1">
    <location>
        <begin position="36"/>
        <end position="125"/>
    </location>
</feature>
<dbReference type="RefSeq" id="WP_245889860.1">
    <property type="nucleotide sequence ID" value="NZ_MSZV01000052.1"/>
</dbReference>
<dbReference type="SUPFAM" id="SSF49452">
    <property type="entry name" value="Starch-binding domain-like"/>
    <property type="match status" value="1"/>
</dbReference>
<organism evidence="2 3">
    <name type="scientific">Fulvimonas soli</name>
    <dbReference type="NCBI Taxonomy" id="155197"/>
    <lineage>
        <taxon>Bacteria</taxon>
        <taxon>Pseudomonadati</taxon>
        <taxon>Pseudomonadota</taxon>
        <taxon>Gammaproteobacteria</taxon>
        <taxon>Lysobacterales</taxon>
        <taxon>Rhodanobacteraceae</taxon>
        <taxon>Fulvimonas</taxon>
    </lineage>
</organism>
<reference evidence="2 3" key="1">
    <citation type="submission" date="2018-05" db="EMBL/GenBank/DDBJ databases">
        <title>Genomic Encyclopedia of Type Strains, Phase IV (KMG-IV): sequencing the most valuable type-strain genomes for metagenomic binning, comparative biology and taxonomic classification.</title>
        <authorList>
            <person name="Goeker M."/>
        </authorList>
    </citation>
    <scope>NUCLEOTIDE SEQUENCE [LARGE SCALE GENOMIC DNA]</scope>
    <source>
        <strain evidence="2 3">DSM 14263</strain>
    </source>
</reference>
<feature type="signal peptide" evidence="1">
    <location>
        <begin position="1"/>
        <end position="35"/>
    </location>
</feature>
<proteinExistence type="predicted"/>
<accession>A0A316HYR2</accession>
<dbReference type="InterPro" id="IPR013784">
    <property type="entry name" value="Carb-bd-like_fold"/>
</dbReference>
<dbReference type="GO" id="GO:0030246">
    <property type="term" value="F:carbohydrate binding"/>
    <property type="evidence" value="ECO:0007669"/>
    <property type="project" value="InterPro"/>
</dbReference>
<dbReference type="GO" id="GO:0004180">
    <property type="term" value="F:carboxypeptidase activity"/>
    <property type="evidence" value="ECO:0007669"/>
    <property type="project" value="UniProtKB-KW"/>
</dbReference>
<keyword evidence="2" id="KW-0121">Carboxypeptidase</keyword>
<sequence>MKGAKQPGHVRRMPRGSWILAIAAVAALGAQGASAQSTSGSIFGQAPVGGTVTVKSNAGGSRHAEVKDSGRYRIDGLRLGMYTVTLQKDGKDVDTRSNVPLKVGGAVEIDFACPNDQCAKPEGSG</sequence>
<evidence type="ECO:0000256" key="1">
    <source>
        <dbReference type="SAM" id="SignalP"/>
    </source>
</evidence>
<dbReference type="Proteomes" id="UP000245812">
    <property type="component" value="Unassembled WGS sequence"/>
</dbReference>
<keyword evidence="3" id="KW-1185">Reference proteome</keyword>
<evidence type="ECO:0000313" key="3">
    <source>
        <dbReference type="Proteomes" id="UP000245812"/>
    </source>
</evidence>
<keyword evidence="2" id="KW-0645">Protease</keyword>
<keyword evidence="1" id="KW-0732">Signal</keyword>
<evidence type="ECO:0000313" key="2">
    <source>
        <dbReference type="EMBL" id="PWK85302.1"/>
    </source>
</evidence>
<dbReference type="AlphaFoldDB" id="A0A316HYR2"/>
<dbReference type="EMBL" id="QGHC01000009">
    <property type="protein sequence ID" value="PWK85302.1"/>
    <property type="molecule type" value="Genomic_DNA"/>
</dbReference>